<comment type="similarity">
    <text evidence="9">Belongs to the GSP H family.</text>
</comment>
<evidence type="ECO:0000256" key="3">
    <source>
        <dbReference type="ARBA" id="ARBA00022475"/>
    </source>
</evidence>
<dbReference type="Proteomes" id="UP000673447">
    <property type="component" value="Unassembled WGS sequence"/>
</dbReference>
<keyword evidence="7 12" id="KW-1133">Transmembrane helix</keyword>
<keyword evidence="5" id="KW-0997">Cell inner membrane</keyword>
<keyword evidence="15" id="KW-1185">Reference proteome</keyword>
<dbReference type="SUPFAM" id="SSF54523">
    <property type="entry name" value="Pili subunits"/>
    <property type="match status" value="1"/>
</dbReference>
<feature type="domain" description="General secretion pathway GspH" evidence="13">
    <location>
        <begin position="71"/>
        <end position="179"/>
    </location>
</feature>
<dbReference type="Pfam" id="PF07963">
    <property type="entry name" value="N_methyl"/>
    <property type="match status" value="1"/>
</dbReference>
<evidence type="ECO:0000259" key="13">
    <source>
        <dbReference type="Pfam" id="PF12019"/>
    </source>
</evidence>
<organism evidence="14 15">
    <name type="scientific">Pseudoxanthomonas helianthi</name>
    <dbReference type="NCBI Taxonomy" id="1453541"/>
    <lineage>
        <taxon>Bacteria</taxon>
        <taxon>Pseudomonadati</taxon>
        <taxon>Pseudomonadota</taxon>
        <taxon>Gammaproteobacteria</taxon>
        <taxon>Lysobacterales</taxon>
        <taxon>Lysobacteraceae</taxon>
        <taxon>Pseudoxanthomonas</taxon>
    </lineage>
</organism>
<evidence type="ECO:0000313" key="14">
    <source>
        <dbReference type="EMBL" id="MBP3985501.1"/>
    </source>
</evidence>
<reference evidence="14" key="1">
    <citation type="journal article" date="2016" name="Int. J. Syst. Evol. Microbiol.">
        <title>Pseudoxanthomonas helianthi sp. nov., isolated from roots of Jerusalem artichoke (Helianthus tuberosus).</title>
        <authorList>
            <person name="Kittiwongwattana C."/>
            <person name="Thawai C."/>
        </authorList>
    </citation>
    <scope>NUCLEOTIDE SEQUENCE</scope>
    <source>
        <strain evidence="14">110414</strain>
    </source>
</reference>
<comment type="subcellular location">
    <subcellularLocation>
        <location evidence="1">Cell inner membrane</location>
        <topology evidence="1">Single-pass membrane protein</topology>
    </subcellularLocation>
</comment>
<name>A0A941AV87_9GAMM</name>
<dbReference type="InterPro" id="IPR045584">
    <property type="entry name" value="Pilin-like"/>
</dbReference>
<dbReference type="NCBIfam" id="TIGR02532">
    <property type="entry name" value="IV_pilin_GFxxxE"/>
    <property type="match status" value="1"/>
</dbReference>
<evidence type="ECO:0000256" key="2">
    <source>
        <dbReference type="ARBA" id="ARBA00021549"/>
    </source>
</evidence>
<evidence type="ECO:0000256" key="10">
    <source>
        <dbReference type="ARBA" id="ARBA00030775"/>
    </source>
</evidence>
<keyword evidence="6 12" id="KW-0812">Transmembrane</keyword>
<comment type="caution">
    <text evidence="14">The sequence shown here is derived from an EMBL/GenBank/DDBJ whole genome shotgun (WGS) entry which is preliminary data.</text>
</comment>
<feature type="region of interest" description="Disordered" evidence="11">
    <location>
        <begin position="191"/>
        <end position="218"/>
    </location>
</feature>
<proteinExistence type="inferred from homology"/>
<keyword evidence="3" id="KW-1003">Cell membrane</keyword>
<evidence type="ECO:0000256" key="4">
    <source>
        <dbReference type="ARBA" id="ARBA00022481"/>
    </source>
</evidence>
<keyword evidence="4" id="KW-0488">Methylation</keyword>
<dbReference type="InterPro" id="IPR012902">
    <property type="entry name" value="N_methyl_site"/>
</dbReference>
<protein>
    <recommendedName>
        <fullName evidence="2">Type II secretion system protein H</fullName>
    </recommendedName>
    <alternativeName>
        <fullName evidence="10">General secretion pathway protein H</fullName>
    </alternativeName>
</protein>
<dbReference type="GO" id="GO:0015628">
    <property type="term" value="P:protein secretion by the type II secretion system"/>
    <property type="evidence" value="ECO:0007669"/>
    <property type="project" value="InterPro"/>
</dbReference>
<evidence type="ECO:0000256" key="1">
    <source>
        <dbReference type="ARBA" id="ARBA00004377"/>
    </source>
</evidence>
<reference evidence="14" key="2">
    <citation type="submission" date="2021-03" db="EMBL/GenBank/DDBJ databases">
        <authorList>
            <person name="Cao W."/>
        </authorList>
    </citation>
    <scope>NUCLEOTIDE SEQUENCE</scope>
    <source>
        <strain evidence="14">110414</strain>
    </source>
</reference>
<dbReference type="InterPro" id="IPR022346">
    <property type="entry name" value="T2SS_GspH"/>
</dbReference>
<gene>
    <name evidence="14" type="ORF">J5837_13900</name>
</gene>
<evidence type="ECO:0000256" key="8">
    <source>
        <dbReference type="ARBA" id="ARBA00023136"/>
    </source>
</evidence>
<dbReference type="PROSITE" id="PS00409">
    <property type="entry name" value="PROKAR_NTER_METHYL"/>
    <property type="match status" value="1"/>
</dbReference>
<dbReference type="GO" id="GO:0015627">
    <property type="term" value="C:type II protein secretion system complex"/>
    <property type="evidence" value="ECO:0007669"/>
    <property type="project" value="InterPro"/>
</dbReference>
<evidence type="ECO:0000256" key="11">
    <source>
        <dbReference type="SAM" id="MobiDB-lite"/>
    </source>
</evidence>
<dbReference type="AlphaFoldDB" id="A0A941AV87"/>
<dbReference type="Pfam" id="PF12019">
    <property type="entry name" value="GspH"/>
    <property type="match status" value="1"/>
</dbReference>
<evidence type="ECO:0000256" key="9">
    <source>
        <dbReference type="ARBA" id="ARBA00025772"/>
    </source>
</evidence>
<sequence length="218" mass="22565">MAAVIAAAGFRACASGGRQRRPASGAVAYVGVQSGVTLVELMVALAVAAILLALAVPSMQSLINSNRLRTATNETLATLQAARIEAIRANRRMVACLTVDPNADAPVCDGNGASGWIVFQDADRNGKYAATERLVRRTSVAGEVRLLGSTALNGRITFNADGMARDAAGNLLNAAVSACLPLTAPRQNRSDISISAGSRFRAERKDAGGKCETPGDKP</sequence>
<evidence type="ECO:0000256" key="5">
    <source>
        <dbReference type="ARBA" id="ARBA00022519"/>
    </source>
</evidence>
<dbReference type="GO" id="GO:0005886">
    <property type="term" value="C:plasma membrane"/>
    <property type="evidence" value="ECO:0007669"/>
    <property type="project" value="UniProtKB-SubCell"/>
</dbReference>
<keyword evidence="8 12" id="KW-0472">Membrane</keyword>
<dbReference type="Gene3D" id="3.55.40.10">
    <property type="entry name" value="minor pseudopilin epsh domain"/>
    <property type="match status" value="1"/>
</dbReference>
<evidence type="ECO:0000313" key="15">
    <source>
        <dbReference type="Proteomes" id="UP000673447"/>
    </source>
</evidence>
<feature type="transmembrane region" description="Helical" evidence="12">
    <location>
        <begin position="38"/>
        <end position="59"/>
    </location>
</feature>
<accession>A0A941AV87</accession>
<evidence type="ECO:0000256" key="12">
    <source>
        <dbReference type="SAM" id="Phobius"/>
    </source>
</evidence>
<evidence type="ECO:0000256" key="6">
    <source>
        <dbReference type="ARBA" id="ARBA00022692"/>
    </source>
</evidence>
<feature type="compositionally biased region" description="Basic and acidic residues" evidence="11">
    <location>
        <begin position="200"/>
        <end position="218"/>
    </location>
</feature>
<evidence type="ECO:0000256" key="7">
    <source>
        <dbReference type="ARBA" id="ARBA00022989"/>
    </source>
</evidence>
<dbReference type="RefSeq" id="WP_210537357.1">
    <property type="nucleotide sequence ID" value="NZ_JAGKTC010000003.1"/>
</dbReference>
<dbReference type="EMBL" id="JAGKTC010000003">
    <property type="protein sequence ID" value="MBP3985501.1"/>
    <property type="molecule type" value="Genomic_DNA"/>
</dbReference>